<dbReference type="Proteomes" id="UP000023561">
    <property type="component" value="Unassembled WGS sequence"/>
</dbReference>
<dbReference type="Gene3D" id="1.10.10.10">
    <property type="entry name" value="Winged helix-like DNA-binding domain superfamily/Winged helix DNA-binding domain"/>
    <property type="match status" value="1"/>
</dbReference>
<keyword evidence="4" id="KW-0804">Transcription</keyword>
<organism evidence="9 10">
    <name type="scientific">Parageobacillus caldoxylosilyticus NBRC 107762</name>
    <dbReference type="NCBI Taxonomy" id="1220594"/>
    <lineage>
        <taxon>Bacteria</taxon>
        <taxon>Bacillati</taxon>
        <taxon>Bacillota</taxon>
        <taxon>Bacilli</taxon>
        <taxon>Bacillales</taxon>
        <taxon>Anoxybacillaceae</taxon>
        <taxon>Saccharococcus</taxon>
    </lineage>
</organism>
<comment type="similarity">
    <text evidence="5">Belongs to the SarZ family.</text>
</comment>
<evidence type="ECO:0000256" key="5">
    <source>
        <dbReference type="ARBA" id="ARBA00046337"/>
    </source>
</evidence>
<dbReference type="SMART" id="SM00347">
    <property type="entry name" value="HTH_MARR"/>
    <property type="match status" value="1"/>
</dbReference>
<dbReference type="GO" id="GO:0003677">
    <property type="term" value="F:DNA binding"/>
    <property type="evidence" value="ECO:0007669"/>
    <property type="project" value="UniProtKB-KW"/>
</dbReference>
<evidence type="ECO:0000256" key="6">
    <source>
        <dbReference type="ARBA" id="ARBA00047188"/>
    </source>
</evidence>
<dbReference type="PANTHER" id="PTHR42756">
    <property type="entry name" value="TRANSCRIPTIONAL REGULATOR, MARR"/>
    <property type="match status" value="1"/>
</dbReference>
<proteinExistence type="inferred from homology"/>
<dbReference type="InterPro" id="IPR000835">
    <property type="entry name" value="HTH_MarR-typ"/>
</dbReference>
<sequence length="141" mass="16429">MQIDDMIEMINEQWTDIYYLLHYTNKDNLTHQAIRLLQYIEKNGEATIGDLAEHLAVSHNTASEHTKRLIKKGLVSKKRGSLDERKVFVVLTEEGRHILYRHTRLDKEKLKKVLVQMDPCDAELIRKAFAILSEGAKKCLR</sequence>
<evidence type="ECO:0000313" key="10">
    <source>
        <dbReference type="Proteomes" id="UP000023561"/>
    </source>
</evidence>
<dbReference type="OrthoDB" id="2376601at2"/>
<accession>A0A023DAY1</accession>
<keyword evidence="2" id="KW-0805">Transcription regulation</keyword>
<comment type="subcellular location">
    <subcellularLocation>
        <location evidence="1">Cytoplasm</location>
    </subcellularLocation>
</comment>
<dbReference type="Pfam" id="PF22381">
    <property type="entry name" value="Staph_reg_Sar_Rot"/>
    <property type="match status" value="1"/>
</dbReference>
<dbReference type="GO" id="GO:0005737">
    <property type="term" value="C:cytoplasm"/>
    <property type="evidence" value="ECO:0007669"/>
    <property type="project" value="UniProtKB-SubCell"/>
</dbReference>
<dbReference type="AlphaFoldDB" id="A0A023DAY1"/>
<dbReference type="PANTHER" id="PTHR42756:SF1">
    <property type="entry name" value="TRANSCRIPTIONAL REPRESSOR OF EMRAB OPERON"/>
    <property type="match status" value="1"/>
</dbReference>
<evidence type="ECO:0000256" key="1">
    <source>
        <dbReference type="ARBA" id="ARBA00004496"/>
    </source>
</evidence>
<evidence type="ECO:0000313" key="9">
    <source>
        <dbReference type="EMBL" id="GAJ38483.1"/>
    </source>
</evidence>
<comment type="caution">
    <text evidence="9">The sequence shown here is derived from an EMBL/GenBank/DDBJ whole genome shotgun (WGS) entry which is preliminary data.</text>
</comment>
<evidence type="ECO:0000259" key="8">
    <source>
        <dbReference type="PROSITE" id="PS50995"/>
    </source>
</evidence>
<reference evidence="9 10" key="1">
    <citation type="submission" date="2014-04" db="EMBL/GenBank/DDBJ databases">
        <title>Whole genome shotgun sequence of Geobacillus caldoxylosilyticus NBRC 107762.</title>
        <authorList>
            <person name="Hosoyama A."/>
            <person name="Hosoyama Y."/>
            <person name="Katano-Makiyama Y."/>
            <person name="Tsuchikane K."/>
            <person name="Ohji S."/>
            <person name="Ichikawa N."/>
            <person name="Yamazoe A."/>
            <person name="Fujita N."/>
        </authorList>
    </citation>
    <scope>NUCLEOTIDE SEQUENCE [LARGE SCALE GENOMIC DNA]</scope>
    <source>
        <strain evidence="9 10">NBRC 107762</strain>
    </source>
</reference>
<name>A0A023DAY1_9BACL</name>
<dbReference type="GO" id="GO:0003700">
    <property type="term" value="F:DNA-binding transcription factor activity"/>
    <property type="evidence" value="ECO:0007669"/>
    <property type="project" value="InterPro"/>
</dbReference>
<protein>
    <recommendedName>
        <fullName evidence="6">HTH-type transcriptional regulator SarZ</fullName>
    </recommendedName>
    <alternativeName>
        <fullName evidence="7">Staphylococcal accessory regulator Z</fullName>
    </alternativeName>
</protein>
<evidence type="ECO:0000256" key="2">
    <source>
        <dbReference type="ARBA" id="ARBA00023015"/>
    </source>
</evidence>
<dbReference type="GeneID" id="301192959"/>
<dbReference type="PROSITE" id="PS50995">
    <property type="entry name" value="HTH_MARR_2"/>
    <property type="match status" value="1"/>
</dbReference>
<dbReference type="RefSeq" id="WP_017436952.1">
    <property type="nucleotide sequence ID" value="NZ_BAWO01000004.1"/>
</dbReference>
<dbReference type="SUPFAM" id="SSF46785">
    <property type="entry name" value="Winged helix' DNA-binding domain"/>
    <property type="match status" value="1"/>
</dbReference>
<gene>
    <name evidence="9" type="ORF">GCA01S_004_00830</name>
</gene>
<evidence type="ECO:0000256" key="3">
    <source>
        <dbReference type="ARBA" id="ARBA00023125"/>
    </source>
</evidence>
<evidence type="ECO:0000256" key="7">
    <source>
        <dbReference type="ARBA" id="ARBA00047207"/>
    </source>
</evidence>
<dbReference type="InterPro" id="IPR036388">
    <property type="entry name" value="WH-like_DNA-bd_sf"/>
</dbReference>
<feature type="domain" description="HTH marR-type" evidence="8">
    <location>
        <begin position="1"/>
        <end position="134"/>
    </location>
</feature>
<keyword evidence="10" id="KW-1185">Reference proteome</keyword>
<dbReference type="InterPro" id="IPR036390">
    <property type="entry name" value="WH_DNA-bd_sf"/>
</dbReference>
<dbReference type="InterPro" id="IPR055166">
    <property type="entry name" value="Transc_reg_Sar_Rot_HTH"/>
</dbReference>
<dbReference type="InterPro" id="IPR011991">
    <property type="entry name" value="ArsR-like_HTH"/>
</dbReference>
<dbReference type="EMBL" id="BAWO01000004">
    <property type="protein sequence ID" value="GAJ38483.1"/>
    <property type="molecule type" value="Genomic_DNA"/>
</dbReference>
<dbReference type="CDD" id="cd00090">
    <property type="entry name" value="HTH_ARSR"/>
    <property type="match status" value="1"/>
</dbReference>
<evidence type="ECO:0000256" key="4">
    <source>
        <dbReference type="ARBA" id="ARBA00023163"/>
    </source>
</evidence>
<keyword evidence="3" id="KW-0238">DNA-binding</keyword>